<dbReference type="OrthoDB" id="27435at2759"/>
<dbReference type="AlphaFoldDB" id="A0A6P6YL14"/>
<dbReference type="SUPFAM" id="SSF52540">
    <property type="entry name" value="P-loop containing nucleoside triphosphate hydrolases"/>
    <property type="match status" value="2"/>
</dbReference>
<dbReference type="Pfam" id="PF00004">
    <property type="entry name" value="AAA"/>
    <property type="match status" value="2"/>
</dbReference>
<evidence type="ECO:0000313" key="6">
    <source>
        <dbReference type="RefSeq" id="XP_027205446.1"/>
    </source>
</evidence>
<proteinExistence type="inferred from homology"/>
<keyword evidence="5" id="KW-1185">Reference proteome</keyword>
<dbReference type="KEGG" id="dpte:113799054"/>
<evidence type="ECO:0000256" key="1">
    <source>
        <dbReference type="ARBA" id="ARBA00022741"/>
    </source>
</evidence>
<dbReference type="Proteomes" id="UP000515146">
    <property type="component" value="Unplaced"/>
</dbReference>
<organism evidence="5 6">
    <name type="scientific">Dermatophagoides pteronyssinus</name>
    <name type="common">European house dust mite</name>
    <dbReference type="NCBI Taxonomy" id="6956"/>
    <lineage>
        <taxon>Eukaryota</taxon>
        <taxon>Metazoa</taxon>
        <taxon>Ecdysozoa</taxon>
        <taxon>Arthropoda</taxon>
        <taxon>Chelicerata</taxon>
        <taxon>Arachnida</taxon>
        <taxon>Acari</taxon>
        <taxon>Acariformes</taxon>
        <taxon>Sarcoptiformes</taxon>
        <taxon>Astigmata</taxon>
        <taxon>Psoroptidia</taxon>
        <taxon>Analgoidea</taxon>
        <taxon>Pyroglyphidae</taxon>
        <taxon>Dermatophagoidinae</taxon>
        <taxon>Dermatophagoides</taxon>
    </lineage>
</organism>
<dbReference type="InParanoid" id="A0A6P6YL14"/>
<dbReference type="InterPro" id="IPR003959">
    <property type="entry name" value="ATPase_AAA_core"/>
</dbReference>
<dbReference type="InterPro" id="IPR027417">
    <property type="entry name" value="P-loop_NTPase"/>
</dbReference>
<dbReference type="FunFam" id="3.40.50.300:FF:000661">
    <property type="entry name" value="calmodulin-interacting protein 111 isoform X1"/>
    <property type="match status" value="1"/>
</dbReference>
<evidence type="ECO:0000259" key="4">
    <source>
        <dbReference type="SMART" id="SM00382"/>
    </source>
</evidence>
<sequence length="312" mass="33874">MTLLVVDEVDAVCPRRDAASVAQLETINSFLSVLDGPMAHASVLLLATTNRVDAIDDAMRRPGRFDTELELEVPNLETRPSGLRSTIVEIPKKRWSDIAGYAETKLQIQQAVEWPLKYKALFAKYKLNCRRGILLYGPPGNSKTSMAKAVAGESYMNFLGVNSSEVFSMWVGESERKIRSLFAKARTFAPSIIFFDEIDAIGGSRGSNSAKCSSGVELRVLSQLLSEMDGIDSSESVVVMAATNRPSDLDAALLRPGRFDALIYVGLPDRAERAALCKASRDLQVLAPFAGCECTAARSGCTCSPARRGLRG</sequence>
<protein>
    <submittedName>
        <fullName evidence="6">ATPase family protein 2 homolog</fullName>
    </submittedName>
</protein>
<accession>A0A6P6YL14</accession>
<dbReference type="InterPro" id="IPR050168">
    <property type="entry name" value="AAA_ATPase_domain"/>
</dbReference>
<dbReference type="GO" id="GO:0005524">
    <property type="term" value="F:ATP binding"/>
    <property type="evidence" value="ECO:0007669"/>
    <property type="project" value="UniProtKB-KW"/>
</dbReference>
<dbReference type="RefSeq" id="XP_027205446.1">
    <property type="nucleotide sequence ID" value="XM_027349645.1"/>
</dbReference>
<gene>
    <name evidence="6" type="primary">LOC113799054</name>
</gene>
<feature type="domain" description="AAA+ ATPase" evidence="4">
    <location>
        <begin position="129"/>
        <end position="269"/>
    </location>
</feature>
<dbReference type="GO" id="GO:0016887">
    <property type="term" value="F:ATP hydrolysis activity"/>
    <property type="evidence" value="ECO:0007669"/>
    <property type="project" value="InterPro"/>
</dbReference>
<dbReference type="Gene3D" id="1.10.8.60">
    <property type="match status" value="2"/>
</dbReference>
<evidence type="ECO:0000313" key="5">
    <source>
        <dbReference type="Proteomes" id="UP000515146"/>
    </source>
</evidence>
<dbReference type="InterPro" id="IPR003960">
    <property type="entry name" value="ATPase_AAA_CS"/>
</dbReference>
<dbReference type="PROSITE" id="PS00674">
    <property type="entry name" value="AAA"/>
    <property type="match status" value="1"/>
</dbReference>
<reference evidence="6" key="1">
    <citation type="submission" date="2025-08" db="UniProtKB">
        <authorList>
            <consortium name="RefSeq"/>
        </authorList>
    </citation>
    <scope>IDENTIFICATION</scope>
    <source>
        <strain evidence="6">Airmid</strain>
    </source>
</reference>
<comment type="similarity">
    <text evidence="3">Belongs to the AAA ATPase family.</text>
</comment>
<dbReference type="PANTHER" id="PTHR23077">
    <property type="entry name" value="AAA-FAMILY ATPASE"/>
    <property type="match status" value="1"/>
</dbReference>
<dbReference type="Gene3D" id="3.40.50.300">
    <property type="entry name" value="P-loop containing nucleotide triphosphate hydrolases"/>
    <property type="match status" value="2"/>
</dbReference>
<dbReference type="InterPro" id="IPR003593">
    <property type="entry name" value="AAA+_ATPase"/>
</dbReference>
<keyword evidence="1 3" id="KW-0547">Nucleotide-binding</keyword>
<name>A0A6P6YL14_DERPT</name>
<evidence type="ECO:0000256" key="3">
    <source>
        <dbReference type="RuleBase" id="RU003651"/>
    </source>
</evidence>
<keyword evidence="2 3" id="KW-0067">ATP-binding</keyword>
<dbReference type="PANTHER" id="PTHR23077:SF27">
    <property type="entry name" value="ATPASE FAMILY GENE 2 PROTEIN HOMOLOG A"/>
    <property type="match status" value="1"/>
</dbReference>
<evidence type="ECO:0000256" key="2">
    <source>
        <dbReference type="ARBA" id="ARBA00022840"/>
    </source>
</evidence>
<dbReference type="SMART" id="SM00382">
    <property type="entry name" value="AAA"/>
    <property type="match status" value="1"/>
</dbReference>